<dbReference type="EMBL" id="AWEY01000035">
    <property type="protein sequence ID" value="ERK38634.1"/>
    <property type="molecule type" value="Genomic_DNA"/>
</dbReference>
<gene>
    <name evidence="1" type="ORF">HMPREF9135_1841</name>
</gene>
<dbReference type="AlphaFoldDB" id="U2P4K3"/>
<comment type="caution">
    <text evidence="1">The sequence shown here is derived from an EMBL/GenBank/DDBJ whole genome shotgun (WGS) entry which is preliminary data.</text>
</comment>
<dbReference type="RefSeq" id="WP_021590297.1">
    <property type="nucleotide sequence ID" value="NZ_AWEY01000035.1"/>
</dbReference>
<dbReference type="Proteomes" id="UP000016648">
    <property type="component" value="Unassembled WGS sequence"/>
</dbReference>
<accession>U2P4K3</accession>
<sequence>MARNNQHFGELEYCFNQYFSKYCAPVIAKDYRYYHRKQTEEFYKAYNEMPANIGAGSVMQGMIRVQTANVNASSSGKWNKKNLDDFISGVVNKIVAGKNFQKDWGHLIDRYRESLIAKLGTKGYIRVEEELEKVEKRKFVDPAVHYGQIRFMELLKEHLARTDMPKSSLEYILKEGANSSIMMTLAGRFMRGRDLSPAEEENRELGNKLYKPSKVEKAGAFAFGAVMDAPALDVVGSVAAVPLKAAAKGAAGYALKGGAVKFGGWLEEKAAYKVATKASYVKGLISGAAVDAGFNYWASSKISLDAAKKQYSKAVFGNEDTLGKYQKGALGYRKSGTEYISNVNDGLGKKIKVAPIRPHVSDSVTHKDSGQLLTATNGNSRKLLKTITTALSHQALPYDSRAPIPAWMLNKTAKQCRAFATSFFSIAKQMSTQGLPVWNLNGRNMTLAQVSQRAGDYARAAVQIDKINAEKQVARAAVYSWNHQDSRQEKRDHYDTGAYNAVGQSASPPVVSSAVSPSEPLNTQHYQNMAMGTQQIKNPMSETSPYPNVLQTAGWGKYLDNAGLNVSDVTKNLGYVFAMLPDMLISMFTGKSSSFTIGNNILPLAAVAAGMFSHNPLLKLMLMGFGGVNLLNNAGHEALGLSTPKTTPRNYKQYADEPLNPRLNNVFMRGRSLIADIDNRPVVINISDTVVDAYEKKAIPLNTLANAVLRKYDENRSVASNTYDKSLAALESQEQQRSYGLK</sequence>
<dbReference type="PATRIC" id="fig|1115809.3.peg.2026"/>
<evidence type="ECO:0008006" key="3">
    <source>
        <dbReference type="Google" id="ProtNLM"/>
    </source>
</evidence>
<organism evidence="1 2">
    <name type="scientific">Segatella baroniae F0067</name>
    <dbReference type="NCBI Taxonomy" id="1115809"/>
    <lineage>
        <taxon>Bacteria</taxon>
        <taxon>Pseudomonadati</taxon>
        <taxon>Bacteroidota</taxon>
        <taxon>Bacteroidia</taxon>
        <taxon>Bacteroidales</taxon>
        <taxon>Prevotellaceae</taxon>
        <taxon>Segatella</taxon>
    </lineage>
</organism>
<evidence type="ECO:0000313" key="2">
    <source>
        <dbReference type="Proteomes" id="UP000016648"/>
    </source>
</evidence>
<name>U2P4K3_9BACT</name>
<evidence type="ECO:0000313" key="1">
    <source>
        <dbReference type="EMBL" id="ERK38634.1"/>
    </source>
</evidence>
<keyword evidence="2" id="KW-1185">Reference proteome</keyword>
<reference evidence="1 2" key="1">
    <citation type="submission" date="2013-08" db="EMBL/GenBank/DDBJ databases">
        <authorList>
            <person name="Durkin A.S."/>
            <person name="Haft D.R."/>
            <person name="McCorrison J."/>
            <person name="Torralba M."/>
            <person name="Gillis M."/>
            <person name="Haft D.H."/>
            <person name="Methe B."/>
            <person name="Sutton G."/>
            <person name="Nelson K.E."/>
        </authorList>
    </citation>
    <scope>NUCLEOTIDE SEQUENCE [LARGE SCALE GENOMIC DNA]</scope>
    <source>
        <strain evidence="1 2">F0067</strain>
    </source>
</reference>
<protein>
    <recommendedName>
        <fullName evidence="3">Large polyvalent protein associated domain-containing protein</fullName>
    </recommendedName>
</protein>
<proteinExistence type="predicted"/>